<dbReference type="RefSeq" id="WP_002652685.1">
    <property type="nucleotide sequence ID" value="NZ_CH672376.1"/>
</dbReference>
<evidence type="ECO:0000313" key="2">
    <source>
        <dbReference type="Proteomes" id="UP000004358"/>
    </source>
</evidence>
<evidence type="ECO:0000313" key="1">
    <source>
        <dbReference type="EMBL" id="EAQ77367.1"/>
    </source>
</evidence>
<dbReference type="Proteomes" id="UP000004358">
    <property type="component" value="Unassembled WGS sequence"/>
</dbReference>
<dbReference type="EMBL" id="AANZ01000035">
    <property type="protein sequence ID" value="EAQ77367.1"/>
    <property type="molecule type" value="Genomic_DNA"/>
</dbReference>
<dbReference type="HOGENOM" id="CLU_3285724_0_0_0"/>
<sequence length="40" mass="4525">MTTEIKDKKPRPAQCGRMLIDRMSAPWASTWCLETTATAQ</sequence>
<dbReference type="AlphaFoldDB" id="A4A1K0"/>
<dbReference type="STRING" id="314230.DSM3645_23940"/>
<reference evidence="1 2" key="1">
    <citation type="submission" date="2006-02" db="EMBL/GenBank/DDBJ databases">
        <authorList>
            <person name="Amann R."/>
            <person name="Ferriera S."/>
            <person name="Johnson J."/>
            <person name="Kravitz S."/>
            <person name="Halpern A."/>
            <person name="Remington K."/>
            <person name="Beeson K."/>
            <person name="Tran B."/>
            <person name="Rogers Y.-H."/>
            <person name="Friedman R."/>
            <person name="Venter J.C."/>
        </authorList>
    </citation>
    <scope>NUCLEOTIDE SEQUENCE [LARGE SCALE GENOMIC DNA]</scope>
    <source>
        <strain evidence="1 2">DSM 3645</strain>
    </source>
</reference>
<protein>
    <submittedName>
        <fullName evidence="1">Uncharacterized protein</fullName>
    </submittedName>
</protein>
<proteinExistence type="predicted"/>
<comment type="caution">
    <text evidence="1">The sequence shown here is derived from an EMBL/GenBank/DDBJ whole genome shotgun (WGS) entry which is preliminary data.</text>
</comment>
<organism evidence="1 2">
    <name type="scientific">Blastopirellula marina DSM 3645</name>
    <dbReference type="NCBI Taxonomy" id="314230"/>
    <lineage>
        <taxon>Bacteria</taxon>
        <taxon>Pseudomonadati</taxon>
        <taxon>Planctomycetota</taxon>
        <taxon>Planctomycetia</taxon>
        <taxon>Pirellulales</taxon>
        <taxon>Pirellulaceae</taxon>
        <taxon>Blastopirellula</taxon>
    </lineage>
</organism>
<name>A4A1K0_9BACT</name>
<accession>A4A1K0</accession>
<gene>
    <name evidence="1" type="ORF">DSM3645_23940</name>
</gene>